<evidence type="ECO:0000259" key="2">
    <source>
        <dbReference type="Pfam" id="PF13439"/>
    </source>
</evidence>
<sequence>MPLTAARPHILMSADALGGVWQYTLDLAAGFTRRGASVSVALMGPAPAPERIARAQEISGARILTTNLPLDWTAESAAEVRDASDALARLAEETGADLVHLHSSALALADFTAPVVAVCHSCVATWWATVGSGPLPADLAWRRYLNAQGCRKADRLIAPTHAFARTTQAAYGLALAPLVVRNGRNVPVSSGAEPASHVFSAGRLWDLAKNAAALDRLAARLSVPVRAAGPVAGPTGQRVTLTALDCLGRLDDEEIARELSLRPVFVSLARYEPFGLAVLEAAGAGCALVLSDIESFRELWDDAALFVPSDDDAAAARAVQGLFADPACRAALGRAARTRAAAYGTEAMVAGVARIVRGLHPALDEAAA</sequence>
<accession>A0A2N9AH48</accession>
<dbReference type="AlphaFoldDB" id="A0A2N9AH48"/>
<organism evidence="3 4">
    <name type="scientific">Methylorubrum extorquens</name>
    <name type="common">Methylobacterium dichloromethanicum</name>
    <name type="synonym">Methylobacterium extorquens</name>
    <dbReference type="NCBI Taxonomy" id="408"/>
    <lineage>
        <taxon>Bacteria</taxon>
        <taxon>Pseudomonadati</taxon>
        <taxon>Pseudomonadota</taxon>
        <taxon>Alphaproteobacteria</taxon>
        <taxon>Hyphomicrobiales</taxon>
        <taxon>Methylobacteriaceae</taxon>
        <taxon>Methylorubrum</taxon>
    </lineage>
</organism>
<name>A0A2N9AH48_METEX</name>
<dbReference type="InterPro" id="IPR028098">
    <property type="entry name" value="Glyco_trans_4-like_N"/>
</dbReference>
<dbReference type="InterPro" id="IPR001296">
    <property type="entry name" value="Glyco_trans_1"/>
</dbReference>
<feature type="domain" description="Glycosyltransferase subfamily 4-like N-terminal" evidence="2">
    <location>
        <begin position="18"/>
        <end position="180"/>
    </location>
</feature>
<dbReference type="SUPFAM" id="SSF53756">
    <property type="entry name" value="UDP-Glycosyltransferase/glycogen phosphorylase"/>
    <property type="match status" value="1"/>
</dbReference>
<evidence type="ECO:0000259" key="1">
    <source>
        <dbReference type="Pfam" id="PF00534"/>
    </source>
</evidence>
<dbReference type="CDD" id="cd03801">
    <property type="entry name" value="GT4_PimA-like"/>
    <property type="match status" value="1"/>
</dbReference>
<evidence type="ECO:0000313" key="3">
    <source>
        <dbReference type="EMBL" id="SOR26684.1"/>
    </source>
</evidence>
<dbReference type="PANTHER" id="PTHR12526">
    <property type="entry name" value="GLYCOSYLTRANSFERASE"/>
    <property type="match status" value="1"/>
</dbReference>
<dbReference type="Pfam" id="PF00534">
    <property type="entry name" value="Glycos_transf_1"/>
    <property type="match status" value="1"/>
</dbReference>
<dbReference type="PANTHER" id="PTHR12526:SF634">
    <property type="entry name" value="BLL3361 PROTEIN"/>
    <property type="match status" value="1"/>
</dbReference>
<feature type="domain" description="Glycosyl transferase family 1" evidence="1">
    <location>
        <begin position="246"/>
        <end position="338"/>
    </location>
</feature>
<evidence type="ECO:0000313" key="4">
    <source>
        <dbReference type="Proteomes" id="UP000233769"/>
    </source>
</evidence>
<protein>
    <submittedName>
        <fullName evidence="3">Putative glycosyl transferase</fullName>
    </submittedName>
</protein>
<dbReference type="Gene3D" id="3.40.50.2000">
    <property type="entry name" value="Glycogen Phosphorylase B"/>
    <property type="match status" value="2"/>
</dbReference>
<proteinExistence type="predicted"/>
<reference evidence="4" key="1">
    <citation type="submission" date="2017-10" db="EMBL/GenBank/DDBJ databases">
        <authorList>
            <person name="Regsiter A."/>
            <person name="William W."/>
        </authorList>
    </citation>
    <scope>NUCLEOTIDE SEQUENCE [LARGE SCALE GENOMIC DNA]</scope>
</reference>
<dbReference type="GO" id="GO:0016757">
    <property type="term" value="F:glycosyltransferase activity"/>
    <property type="evidence" value="ECO:0007669"/>
    <property type="project" value="InterPro"/>
</dbReference>
<keyword evidence="3" id="KW-0808">Transferase</keyword>
<dbReference type="Proteomes" id="UP000233769">
    <property type="component" value="Chromosome tk0001"/>
</dbReference>
<gene>
    <name evidence="3" type="ORF">TK0001_0082</name>
</gene>
<dbReference type="Pfam" id="PF13439">
    <property type="entry name" value="Glyco_transf_4"/>
    <property type="match status" value="1"/>
</dbReference>
<dbReference type="EMBL" id="LT962688">
    <property type="protein sequence ID" value="SOR26684.1"/>
    <property type="molecule type" value="Genomic_DNA"/>
</dbReference>